<dbReference type="AlphaFoldDB" id="A0A916QJM3"/>
<evidence type="ECO:0000256" key="1">
    <source>
        <dbReference type="ARBA" id="ARBA00004141"/>
    </source>
</evidence>
<dbReference type="PANTHER" id="PTHR43427">
    <property type="entry name" value="CHLORIDE CHANNEL PROTEIN CLC-E"/>
    <property type="match status" value="1"/>
</dbReference>
<feature type="transmembrane region" description="Helical" evidence="5">
    <location>
        <begin position="224"/>
        <end position="242"/>
    </location>
</feature>
<feature type="transmembrane region" description="Helical" evidence="5">
    <location>
        <begin position="300"/>
        <end position="319"/>
    </location>
</feature>
<dbReference type="InterPro" id="IPR014743">
    <property type="entry name" value="Cl-channel_core"/>
</dbReference>
<dbReference type="Proteomes" id="UP000677218">
    <property type="component" value="Unassembled WGS sequence"/>
</dbReference>
<dbReference type="SUPFAM" id="SSF81340">
    <property type="entry name" value="Clc chloride channel"/>
    <property type="match status" value="1"/>
</dbReference>
<reference evidence="6" key="1">
    <citation type="submission" date="2020-08" db="EMBL/GenBank/DDBJ databases">
        <title>Taxonomic study for Lactobacillus species isolated from hardwood bark.</title>
        <authorList>
            <person name="Tohno M."/>
            <person name="Tanizawa Y."/>
        </authorList>
    </citation>
    <scope>NUCLEOTIDE SEQUENCE</scope>
    <source>
        <strain evidence="6">B40</strain>
    </source>
</reference>
<dbReference type="RefSeq" id="WP_212780215.1">
    <property type="nucleotide sequence ID" value="NZ_BMAY01000002.1"/>
</dbReference>
<keyword evidence="2 5" id="KW-0812">Transmembrane</keyword>
<evidence type="ECO:0000313" key="6">
    <source>
        <dbReference type="EMBL" id="GFZ26515.1"/>
    </source>
</evidence>
<accession>A0A916QJM3</accession>
<feature type="transmembrane region" description="Helical" evidence="5">
    <location>
        <begin position="262"/>
        <end position="280"/>
    </location>
</feature>
<protein>
    <submittedName>
        <fullName evidence="6">Chloride channel protein</fullName>
    </submittedName>
</protein>
<dbReference type="Pfam" id="PF00654">
    <property type="entry name" value="Voltage_CLC"/>
    <property type="match status" value="1"/>
</dbReference>
<comment type="subcellular location">
    <subcellularLocation>
        <location evidence="1">Membrane</location>
        <topology evidence="1">Multi-pass membrane protein</topology>
    </subcellularLocation>
</comment>
<keyword evidence="4 5" id="KW-0472">Membrane</keyword>
<evidence type="ECO:0000256" key="3">
    <source>
        <dbReference type="ARBA" id="ARBA00022989"/>
    </source>
</evidence>
<dbReference type="GO" id="GO:0016020">
    <property type="term" value="C:membrane"/>
    <property type="evidence" value="ECO:0007669"/>
    <property type="project" value="UniProtKB-SubCell"/>
</dbReference>
<dbReference type="InterPro" id="IPR050368">
    <property type="entry name" value="ClC-type_chloride_channel"/>
</dbReference>
<sequence>MLKYKLNHAIYIIFFSIVLGFATAGYLDLVNRLIELMWTSFPETAGLSAKWLPILLCPLFGIVIGLFNNKLGDYPLTIAETLAEVKKTNHFAYQNWWKTMLLGLLALTGGGSIGPEASTTVLLTGMIVWLGDRIKRMDLHQQELATMPFLSQLKFIWLGRLDKAELAAARHVYDIYGGKKVAKVLYTLLTAIGFVGYFGYGKLFPEDNPLGIHHAHYVYHWENLWMVIPAIIVGIIVGKLFIQAGKLAGRVSERLTNRIVKAIIMGIILAICGVITRDALFSGEFRIESLAKTAFNMSPWVLLGIALIKAFTTNFGFYFGWRGGTIFPAIICSFAIAAILAQYLPGNAAIVAAVVVASSLTAILGRPVLTAIVMLLLWPIELAIPILLVCWCTQKILQGSSYLMTKATQR</sequence>
<dbReference type="PANTHER" id="PTHR43427:SF12">
    <property type="entry name" value="CHLORIDE TRANSPORTER"/>
    <property type="match status" value="1"/>
</dbReference>
<dbReference type="GO" id="GO:0015108">
    <property type="term" value="F:chloride transmembrane transporter activity"/>
    <property type="evidence" value="ECO:0007669"/>
    <property type="project" value="InterPro"/>
</dbReference>
<dbReference type="EMBL" id="BMAY01000002">
    <property type="protein sequence ID" value="GFZ26515.1"/>
    <property type="molecule type" value="Genomic_DNA"/>
</dbReference>
<comment type="caution">
    <text evidence="6">The sequence shown here is derived from an EMBL/GenBank/DDBJ whole genome shotgun (WGS) entry which is preliminary data.</text>
</comment>
<evidence type="ECO:0000256" key="5">
    <source>
        <dbReference type="SAM" id="Phobius"/>
    </source>
</evidence>
<keyword evidence="7" id="KW-1185">Reference proteome</keyword>
<feature type="transmembrane region" description="Helical" evidence="5">
    <location>
        <begin position="184"/>
        <end position="204"/>
    </location>
</feature>
<keyword evidence="3 5" id="KW-1133">Transmembrane helix</keyword>
<name>A0A916QJM3_9LACO</name>
<dbReference type="Gene3D" id="1.10.3080.10">
    <property type="entry name" value="Clc chloride channel"/>
    <property type="match status" value="1"/>
</dbReference>
<feature type="transmembrane region" description="Helical" evidence="5">
    <location>
        <begin position="47"/>
        <end position="67"/>
    </location>
</feature>
<organism evidence="6 7">
    <name type="scientific">Lactobacillus corticis</name>
    <dbReference type="NCBI Taxonomy" id="2201249"/>
    <lineage>
        <taxon>Bacteria</taxon>
        <taxon>Bacillati</taxon>
        <taxon>Bacillota</taxon>
        <taxon>Bacilli</taxon>
        <taxon>Lactobacillales</taxon>
        <taxon>Lactobacillaceae</taxon>
        <taxon>Lactobacillus</taxon>
    </lineage>
</organism>
<evidence type="ECO:0000256" key="2">
    <source>
        <dbReference type="ARBA" id="ARBA00022692"/>
    </source>
</evidence>
<proteinExistence type="predicted"/>
<dbReference type="InterPro" id="IPR001807">
    <property type="entry name" value="ClC"/>
</dbReference>
<evidence type="ECO:0000256" key="4">
    <source>
        <dbReference type="ARBA" id="ARBA00023136"/>
    </source>
</evidence>
<feature type="transmembrane region" description="Helical" evidence="5">
    <location>
        <begin position="9"/>
        <end position="27"/>
    </location>
</feature>
<evidence type="ECO:0000313" key="7">
    <source>
        <dbReference type="Proteomes" id="UP000677218"/>
    </source>
</evidence>
<gene>
    <name evidence="6" type="ORF">LCB40_03950</name>
</gene>